<dbReference type="PANTHER" id="PTHR44196">
    <property type="entry name" value="DEHYDROGENASE/REDUCTASE SDR FAMILY MEMBER 7B"/>
    <property type="match status" value="1"/>
</dbReference>
<dbReference type="GO" id="GO:0016020">
    <property type="term" value="C:membrane"/>
    <property type="evidence" value="ECO:0007669"/>
    <property type="project" value="TreeGrafter"/>
</dbReference>
<dbReference type="InterPro" id="IPR036291">
    <property type="entry name" value="NAD(P)-bd_dom_sf"/>
</dbReference>
<dbReference type="EMBL" id="SLZW01000012">
    <property type="protein sequence ID" value="TCS60122.1"/>
    <property type="molecule type" value="Genomic_DNA"/>
</dbReference>
<evidence type="ECO:0000313" key="5">
    <source>
        <dbReference type="Proteomes" id="UP000295304"/>
    </source>
</evidence>
<dbReference type="InterPro" id="IPR002347">
    <property type="entry name" value="SDR_fam"/>
</dbReference>
<organism evidence="4 5">
    <name type="scientific">Varunaivibrio sulfuroxidans</name>
    <dbReference type="NCBI Taxonomy" id="1773489"/>
    <lineage>
        <taxon>Bacteria</taxon>
        <taxon>Pseudomonadati</taxon>
        <taxon>Pseudomonadota</taxon>
        <taxon>Alphaproteobacteria</taxon>
        <taxon>Rhodospirillales</taxon>
        <taxon>Magnetovibrionaceae</taxon>
        <taxon>Varunaivibrio</taxon>
    </lineage>
</organism>
<comment type="caution">
    <text evidence="4">The sequence shown here is derived from an EMBL/GenBank/DDBJ whole genome shotgun (WGS) entry which is preliminary data.</text>
</comment>
<sequence length="259" mass="27088">MVNAMKEPNHILITGASSGIGRALALRYAAPGVRLSLCGRDRTRLDDIAAQCRAKGADVNTAIVDVKSAQSVTAWIEGADRHQPLDLVIANAGISGGSGGKVESAEQARAIFDTNLGGVLNTVFPAVAAMRPRGGGQIAIVASLAGFIAIPGAAAYSASKAAVITWGEALNGQLKADGVCVSVICPGFVASAMTDANPFPMPFLMPAEKAARIIRRALARRPLYIVFPWQTALLTRVLRLLPAPFRGALFNRAPKKPPR</sequence>
<evidence type="ECO:0000313" key="4">
    <source>
        <dbReference type="EMBL" id="TCS60122.1"/>
    </source>
</evidence>
<evidence type="ECO:0000256" key="2">
    <source>
        <dbReference type="ARBA" id="ARBA00023002"/>
    </source>
</evidence>
<dbReference type="PRINTS" id="PR00080">
    <property type="entry name" value="SDRFAMILY"/>
</dbReference>
<dbReference type="AlphaFoldDB" id="A0A4R3J4H7"/>
<proteinExistence type="inferred from homology"/>
<evidence type="ECO:0000256" key="3">
    <source>
        <dbReference type="RuleBase" id="RU000363"/>
    </source>
</evidence>
<dbReference type="PRINTS" id="PR00081">
    <property type="entry name" value="GDHRDH"/>
</dbReference>
<keyword evidence="5" id="KW-1185">Reference proteome</keyword>
<comment type="similarity">
    <text evidence="1 3">Belongs to the short-chain dehydrogenases/reductases (SDR) family.</text>
</comment>
<evidence type="ECO:0000256" key="1">
    <source>
        <dbReference type="ARBA" id="ARBA00006484"/>
    </source>
</evidence>
<dbReference type="Proteomes" id="UP000295304">
    <property type="component" value="Unassembled WGS sequence"/>
</dbReference>
<dbReference type="SUPFAM" id="SSF51735">
    <property type="entry name" value="NAD(P)-binding Rossmann-fold domains"/>
    <property type="match status" value="1"/>
</dbReference>
<gene>
    <name evidence="4" type="ORF">EDD55_11214</name>
</gene>
<keyword evidence="2" id="KW-0560">Oxidoreductase</keyword>
<name>A0A4R3J4H7_9PROT</name>
<dbReference type="GO" id="GO:0016491">
    <property type="term" value="F:oxidoreductase activity"/>
    <property type="evidence" value="ECO:0007669"/>
    <property type="project" value="UniProtKB-KW"/>
</dbReference>
<dbReference type="Pfam" id="PF00106">
    <property type="entry name" value="adh_short"/>
    <property type="match status" value="1"/>
</dbReference>
<dbReference type="PANTHER" id="PTHR44196:SF1">
    <property type="entry name" value="DEHYDROGENASE_REDUCTASE SDR FAMILY MEMBER 7B"/>
    <property type="match status" value="1"/>
</dbReference>
<dbReference type="Gene3D" id="3.40.50.720">
    <property type="entry name" value="NAD(P)-binding Rossmann-like Domain"/>
    <property type="match status" value="1"/>
</dbReference>
<protein>
    <submittedName>
        <fullName evidence="4">Short-subunit dehydrogenase</fullName>
    </submittedName>
</protein>
<reference evidence="4 5" key="1">
    <citation type="submission" date="2019-03" db="EMBL/GenBank/DDBJ databases">
        <title>Genomic Encyclopedia of Type Strains, Phase IV (KMG-IV): sequencing the most valuable type-strain genomes for metagenomic binning, comparative biology and taxonomic classification.</title>
        <authorList>
            <person name="Goeker M."/>
        </authorList>
    </citation>
    <scope>NUCLEOTIDE SEQUENCE [LARGE SCALE GENOMIC DNA]</scope>
    <source>
        <strain evidence="4 5">DSM 101688</strain>
    </source>
</reference>
<accession>A0A4R3J4H7</accession>